<sequence length="185" mass="20161">MHITCPYCHSNATLAPNPAHELQATVPLYLLDCTGCSQTTVRHDNQEHLVAALVGKRHGNGNHELTVSADAIGHTRFHTDPTGRTTPSIGYSELLEYVTCRISAADTFSLMLHTVEMGTRYLSPEGGVPYQAVRGWVVTNGEIHALSGQEVWEASCRDSASGLPLDPEGGIHYVDADDIPRPYPW</sequence>
<comment type="caution">
    <text evidence="1">The sequence shown here is derived from an EMBL/GenBank/DDBJ whole genome shotgun (WGS) entry which is preliminary data.</text>
</comment>
<keyword evidence="2" id="KW-1185">Reference proteome</keyword>
<reference evidence="1 2" key="1">
    <citation type="submission" date="2019-03" db="EMBL/GenBank/DDBJ databases">
        <title>Genomics of glacier-inhabiting Cryobacterium strains.</title>
        <authorList>
            <person name="Liu Q."/>
            <person name="Xin Y.-H."/>
        </authorList>
    </citation>
    <scope>NUCLEOTIDE SEQUENCE [LARGE SCALE GENOMIC DNA]</scope>
    <source>
        <strain evidence="1 2">RHLT2-21</strain>
    </source>
</reference>
<proteinExistence type="predicted"/>
<protein>
    <submittedName>
        <fullName evidence="1">Uncharacterized protein</fullName>
    </submittedName>
</protein>
<accession>A0A4R8WBH2</accession>
<gene>
    <name evidence="1" type="ORF">E3O32_08495</name>
</gene>
<dbReference type="Proteomes" id="UP000297643">
    <property type="component" value="Unassembled WGS sequence"/>
</dbReference>
<dbReference type="AlphaFoldDB" id="A0A4R8WBH2"/>
<evidence type="ECO:0000313" key="2">
    <source>
        <dbReference type="Proteomes" id="UP000297643"/>
    </source>
</evidence>
<evidence type="ECO:0000313" key="1">
    <source>
        <dbReference type="EMBL" id="TFC04181.1"/>
    </source>
</evidence>
<organism evidence="1 2">
    <name type="scientific">Cryobacterium mannosilyticum</name>
    <dbReference type="NCBI Taxonomy" id="1259190"/>
    <lineage>
        <taxon>Bacteria</taxon>
        <taxon>Bacillati</taxon>
        <taxon>Actinomycetota</taxon>
        <taxon>Actinomycetes</taxon>
        <taxon>Micrococcales</taxon>
        <taxon>Microbacteriaceae</taxon>
        <taxon>Cryobacterium</taxon>
    </lineage>
</organism>
<name>A0A4R8WBH2_9MICO</name>
<dbReference type="RefSeq" id="WP_134508519.1">
    <property type="nucleotide sequence ID" value="NZ_SOFM01000023.1"/>
</dbReference>
<dbReference type="EMBL" id="SOFM01000023">
    <property type="protein sequence ID" value="TFC04181.1"/>
    <property type="molecule type" value="Genomic_DNA"/>
</dbReference>